<feature type="transmembrane region" description="Helical" evidence="1">
    <location>
        <begin position="77"/>
        <end position="96"/>
    </location>
</feature>
<sequence>MQRSPSLRPAVGRTGRLAVLALVAAGLWWGWFGWDDSYQHDPATGETSGPYALWQAIGCAASGILLVVVGERLVPSPALLTVAPLAFAAAWALTAVPSDQSGLALVGAVLILVGTLLGASVVVAAIRATCGLTRRRGH</sequence>
<gene>
    <name evidence="2" type="ORF">GCM10020260_06200</name>
</gene>
<keyword evidence="3" id="KW-1185">Reference proteome</keyword>
<dbReference type="Proteomes" id="UP001501736">
    <property type="component" value="Unassembled WGS sequence"/>
</dbReference>
<protein>
    <recommendedName>
        <fullName evidence="4">SPW repeat-containing protein</fullName>
    </recommendedName>
</protein>
<keyword evidence="1" id="KW-0472">Membrane</keyword>
<accession>A0ABP6R8S6</accession>
<proteinExistence type="predicted"/>
<feature type="transmembrane region" description="Helical" evidence="1">
    <location>
        <begin position="12"/>
        <end position="31"/>
    </location>
</feature>
<keyword evidence="1" id="KW-1133">Transmembrane helix</keyword>
<reference evidence="3" key="1">
    <citation type="journal article" date="2019" name="Int. J. Syst. Evol. Microbiol.">
        <title>The Global Catalogue of Microorganisms (GCM) 10K type strain sequencing project: providing services to taxonomists for standard genome sequencing and annotation.</title>
        <authorList>
            <consortium name="The Broad Institute Genomics Platform"/>
            <consortium name="The Broad Institute Genome Sequencing Center for Infectious Disease"/>
            <person name="Wu L."/>
            <person name="Ma J."/>
        </authorList>
    </citation>
    <scope>NUCLEOTIDE SEQUENCE [LARGE SCALE GENOMIC DNA]</scope>
    <source>
        <strain evidence="3">JCM 11483</strain>
    </source>
</reference>
<organism evidence="2 3">
    <name type="scientific">Nesterenkonia halobia</name>
    <dbReference type="NCBI Taxonomy" id="37922"/>
    <lineage>
        <taxon>Bacteria</taxon>
        <taxon>Bacillati</taxon>
        <taxon>Actinomycetota</taxon>
        <taxon>Actinomycetes</taxon>
        <taxon>Micrococcales</taxon>
        <taxon>Micrococcaceae</taxon>
        <taxon>Nesterenkonia</taxon>
    </lineage>
</organism>
<evidence type="ECO:0008006" key="4">
    <source>
        <dbReference type="Google" id="ProtNLM"/>
    </source>
</evidence>
<name>A0ABP6R8S6_9MICC</name>
<comment type="caution">
    <text evidence="2">The sequence shown here is derived from an EMBL/GenBank/DDBJ whole genome shotgun (WGS) entry which is preliminary data.</text>
</comment>
<feature type="transmembrane region" description="Helical" evidence="1">
    <location>
        <begin position="51"/>
        <end position="70"/>
    </location>
</feature>
<evidence type="ECO:0000256" key="1">
    <source>
        <dbReference type="SAM" id="Phobius"/>
    </source>
</evidence>
<dbReference type="EMBL" id="BAAAYG010000003">
    <property type="protein sequence ID" value="GAA3281107.1"/>
    <property type="molecule type" value="Genomic_DNA"/>
</dbReference>
<evidence type="ECO:0000313" key="2">
    <source>
        <dbReference type="EMBL" id="GAA3281107.1"/>
    </source>
</evidence>
<keyword evidence="1" id="KW-0812">Transmembrane</keyword>
<feature type="transmembrane region" description="Helical" evidence="1">
    <location>
        <begin position="102"/>
        <end position="126"/>
    </location>
</feature>
<evidence type="ECO:0000313" key="3">
    <source>
        <dbReference type="Proteomes" id="UP001501736"/>
    </source>
</evidence>
<dbReference type="RefSeq" id="WP_344718076.1">
    <property type="nucleotide sequence ID" value="NZ_BAAAYG010000003.1"/>
</dbReference>